<accession>A0A261EY47</accession>
<comment type="caution">
    <text evidence="1">The sequence shown here is derived from an EMBL/GenBank/DDBJ whole genome shotgun (WGS) entry which is preliminary data.</text>
</comment>
<dbReference type="Proteomes" id="UP000216725">
    <property type="component" value="Unassembled WGS sequence"/>
</dbReference>
<dbReference type="AlphaFoldDB" id="A0A261EY47"/>
<proteinExistence type="predicted"/>
<dbReference type="EMBL" id="MWWR01000006">
    <property type="protein sequence ID" value="OZG51765.1"/>
    <property type="molecule type" value="Genomic_DNA"/>
</dbReference>
<protein>
    <submittedName>
        <fullName evidence="1">Uncharacterized protein</fullName>
    </submittedName>
</protein>
<name>A0A261EY47_9BIFI</name>
<keyword evidence="2" id="KW-1185">Reference proteome</keyword>
<sequence>MRTSDNGGVDYAIRRTKDGLFFVDYGLDPRDHDWTWSDDGSVATTFPTFADALNAAVSYGFAHREENGADAVGAADGAGAGAAADLPVPDDGYEIAAVEWSDDDPLVDFSDLGSASTIYVVRRASDGKYAMGWGESQGAPCEWTDSRDLAVESGSPDLEEMMAVARKFGFADGDGMKDGYQMVGVAWGGPLDAAPAVRSSKPSSR</sequence>
<reference evidence="1 2" key="1">
    <citation type="journal article" date="2017" name="BMC Genomics">
        <title>Comparative genomic and phylogenomic analyses of the Bifidobacteriaceae family.</title>
        <authorList>
            <person name="Lugli G.A."/>
            <person name="Milani C."/>
            <person name="Turroni F."/>
            <person name="Duranti S."/>
            <person name="Mancabelli L."/>
            <person name="Mangifesta M."/>
            <person name="Ferrario C."/>
            <person name="Modesto M."/>
            <person name="Mattarelli P."/>
            <person name="Jiri K."/>
            <person name="van Sinderen D."/>
            <person name="Ventura M."/>
        </authorList>
    </citation>
    <scope>NUCLEOTIDE SEQUENCE [LARGE SCALE GENOMIC DNA]</scope>
    <source>
        <strain evidence="1 2">DSM 24742</strain>
    </source>
</reference>
<evidence type="ECO:0000313" key="1">
    <source>
        <dbReference type="EMBL" id="OZG51765.1"/>
    </source>
</evidence>
<evidence type="ECO:0000313" key="2">
    <source>
        <dbReference type="Proteomes" id="UP000216725"/>
    </source>
</evidence>
<organism evidence="1 2">
    <name type="scientific">Pseudoscardovia radai</name>
    <dbReference type="NCBI Taxonomy" id="987066"/>
    <lineage>
        <taxon>Bacteria</taxon>
        <taxon>Bacillati</taxon>
        <taxon>Actinomycetota</taxon>
        <taxon>Actinomycetes</taxon>
        <taxon>Bifidobacteriales</taxon>
        <taxon>Bifidobacteriaceae</taxon>
        <taxon>Pseudoscardovia</taxon>
    </lineage>
</organism>
<dbReference type="OrthoDB" id="32625at2"/>
<gene>
    <name evidence="1" type="ORF">PSRA_0845</name>
</gene>
<dbReference type="RefSeq" id="WP_094660672.1">
    <property type="nucleotide sequence ID" value="NZ_MWWR01000006.1"/>
</dbReference>